<dbReference type="STRING" id="240303.SAMN05421677_11397"/>
<feature type="transmembrane region" description="Helical" evidence="1">
    <location>
        <begin position="23"/>
        <end position="41"/>
    </location>
</feature>
<keyword evidence="1" id="KW-0812">Transmembrane</keyword>
<keyword evidence="3" id="KW-1185">Reference proteome</keyword>
<keyword evidence="1" id="KW-1133">Transmembrane helix</keyword>
<name>A0A1H0QRF8_HALAD</name>
<dbReference type="EMBL" id="FNIZ01000013">
    <property type="protein sequence ID" value="SDP19760.1"/>
    <property type="molecule type" value="Genomic_DNA"/>
</dbReference>
<feature type="transmembrane region" description="Helical" evidence="1">
    <location>
        <begin position="112"/>
        <end position="131"/>
    </location>
</feature>
<feature type="transmembrane region" description="Helical" evidence="1">
    <location>
        <begin position="47"/>
        <end position="65"/>
    </location>
</feature>
<dbReference type="OrthoDB" id="2970833at2"/>
<reference evidence="3" key="1">
    <citation type="submission" date="2016-10" db="EMBL/GenBank/DDBJ databases">
        <authorList>
            <person name="Varghese N."/>
            <person name="Submissions S."/>
        </authorList>
    </citation>
    <scope>NUCLEOTIDE SEQUENCE [LARGE SCALE GENOMIC DNA]</scope>
    <source>
        <strain evidence="3">CGMCC 1.3703</strain>
    </source>
</reference>
<organism evidence="2 3">
    <name type="scientific">Halobacillus aidingensis</name>
    <dbReference type="NCBI Taxonomy" id="240303"/>
    <lineage>
        <taxon>Bacteria</taxon>
        <taxon>Bacillati</taxon>
        <taxon>Bacillota</taxon>
        <taxon>Bacilli</taxon>
        <taxon>Bacillales</taxon>
        <taxon>Bacillaceae</taxon>
        <taxon>Halobacillus</taxon>
    </lineage>
</organism>
<gene>
    <name evidence="2" type="ORF">SAMN05421677_11397</name>
</gene>
<sequence length="152" mass="18174">MEEALEKESVDQKKIRNKARSSMWHLFLLMVLCIGFGQIFFEMIPGLFYLGAVIFYGFFLYETYMSRKTNEELWQIWDEQWRDRRFLFQFRSSLSKSLEVLFPAIIGANASWMMFGLFLVIGLAVGFRDGIKKWKAKEHYYEEYIKGRRMAA</sequence>
<protein>
    <submittedName>
        <fullName evidence="2">Uncharacterized protein</fullName>
    </submittedName>
</protein>
<evidence type="ECO:0000256" key="1">
    <source>
        <dbReference type="SAM" id="Phobius"/>
    </source>
</evidence>
<evidence type="ECO:0000313" key="2">
    <source>
        <dbReference type="EMBL" id="SDP19760.1"/>
    </source>
</evidence>
<dbReference type="Proteomes" id="UP000198860">
    <property type="component" value="Unassembled WGS sequence"/>
</dbReference>
<proteinExistence type="predicted"/>
<dbReference type="RefSeq" id="WP_089653026.1">
    <property type="nucleotide sequence ID" value="NZ_FNIZ01000013.1"/>
</dbReference>
<evidence type="ECO:0000313" key="3">
    <source>
        <dbReference type="Proteomes" id="UP000198860"/>
    </source>
</evidence>
<keyword evidence="1" id="KW-0472">Membrane</keyword>
<dbReference type="AlphaFoldDB" id="A0A1H0QRF8"/>
<accession>A0A1H0QRF8</accession>